<organism evidence="2 3">
    <name type="scientific">Kosakonia oryzendophytica</name>
    <dbReference type="NCBI Taxonomy" id="1005665"/>
    <lineage>
        <taxon>Bacteria</taxon>
        <taxon>Pseudomonadati</taxon>
        <taxon>Pseudomonadota</taxon>
        <taxon>Gammaproteobacteria</taxon>
        <taxon>Enterobacterales</taxon>
        <taxon>Enterobacteriaceae</taxon>
        <taxon>Kosakonia</taxon>
    </lineage>
</organism>
<protein>
    <recommendedName>
        <fullName evidence="4">DUF4051 domain-containing protein</fullName>
    </recommendedName>
</protein>
<dbReference type="Proteomes" id="UP000198975">
    <property type="component" value="Unassembled WGS sequence"/>
</dbReference>
<evidence type="ECO:0008006" key="4">
    <source>
        <dbReference type="Google" id="ProtNLM"/>
    </source>
</evidence>
<dbReference type="AntiFam" id="ANF00071">
    <property type="entry name" value="Translation of intergenic region"/>
</dbReference>
<evidence type="ECO:0000313" key="3">
    <source>
        <dbReference type="Proteomes" id="UP000198975"/>
    </source>
</evidence>
<dbReference type="EMBL" id="FMAY01000015">
    <property type="protein sequence ID" value="SCC35585.1"/>
    <property type="molecule type" value="Genomic_DNA"/>
</dbReference>
<sequence length="57" mass="6792">MFISWYWLLLIVLVLVVYIHALKRNNKACRHDRDALYTAYQRVLDELKKISGARQGE</sequence>
<proteinExistence type="predicted"/>
<evidence type="ECO:0000256" key="1">
    <source>
        <dbReference type="SAM" id="Phobius"/>
    </source>
</evidence>
<feature type="transmembrane region" description="Helical" evidence="1">
    <location>
        <begin position="6"/>
        <end position="23"/>
    </location>
</feature>
<dbReference type="RefSeq" id="WP_071889854.1">
    <property type="nucleotide sequence ID" value="NZ_CP115659.1"/>
</dbReference>
<keyword evidence="1" id="KW-0472">Membrane</keyword>
<gene>
    <name evidence="2" type="ORF">GA0061071_1154</name>
</gene>
<evidence type="ECO:0000313" key="2">
    <source>
        <dbReference type="EMBL" id="SCC35585.1"/>
    </source>
</evidence>
<keyword evidence="3" id="KW-1185">Reference proteome</keyword>
<name>A0A1C4DWG8_9ENTR</name>
<keyword evidence="1" id="KW-0812">Transmembrane</keyword>
<accession>A0A1C4DWG8</accession>
<reference evidence="3" key="1">
    <citation type="submission" date="2016-08" db="EMBL/GenBank/DDBJ databases">
        <authorList>
            <person name="Varghese N."/>
            <person name="Submissions Spin"/>
        </authorList>
    </citation>
    <scope>NUCLEOTIDE SEQUENCE [LARGE SCALE GENOMIC DNA]</scope>
    <source>
        <strain evidence="3">REICA_082</strain>
    </source>
</reference>
<keyword evidence="1" id="KW-1133">Transmembrane helix</keyword>
<dbReference type="AlphaFoldDB" id="A0A1C4DWG8"/>